<dbReference type="InterPro" id="IPR054398">
    <property type="entry name" value="AcrIC5-like_dom"/>
</dbReference>
<accession>A0A414SK67</accession>
<dbReference type="AlphaFoldDB" id="A0A414SK67"/>
<organism evidence="2 3">
    <name type="scientific">Blautia obeum</name>
    <dbReference type="NCBI Taxonomy" id="40520"/>
    <lineage>
        <taxon>Bacteria</taxon>
        <taxon>Bacillati</taxon>
        <taxon>Bacillota</taxon>
        <taxon>Clostridia</taxon>
        <taxon>Lachnospirales</taxon>
        <taxon>Lachnospiraceae</taxon>
        <taxon>Blautia</taxon>
    </lineage>
</organism>
<feature type="domain" description="AcrIC5-like" evidence="1">
    <location>
        <begin position="8"/>
        <end position="42"/>
    </location>
</feature>
<evidence type="ECO:0000259" key="1">
    <source>
        <dbReference type="Pfam" id="PF22147"/>
    </source>
</evidence>
<dbReference type="Proteomes" id="UP000284220">
    <property type="component" value="Unassembled WGS sequence"/>
</dbReference>
<dbReference type="Pfam" id="PF22147">
    <property type="entry name" value="AcrIC5"/>
    <property type="match status" value="1"/>
</dbReference>
<sequence length="71" mass="8681">MPKLDQYTYDSIVGYMDDDIRDRVHNYMAPCNNEEFLIEYCAQDRSFEELLKAEFHIDMWDYPEFVNRICN</sequence>
<proteinExistence type="predicted"/>
<name>A0A414SK67_9FIRM</name>
<comment type="caution">
    <text evidence="2">The sequence shown here is derived from an EMBL/GenBank/DDBJ whole genome shotgun (WGS) entry which is preliminary data.</text>
</comment>
<protein>
    <recommendedName>
        <fullName evidence="1">AcrIC5-like domain-containing protein</fullName>
    </recommendedName>
</protein>
<dbReference type="RefSeq" id="WP_118197289.1">
    <property type="nucleotide sequence ID" value="NZ_QRHZ01000001.1"/>
</dbReference>
<gene>
    <name evidence="2" type="ORF">DW272_01830</name>
</gene>
<dbReference type="EMBL" id="QRHZ01000001">
    <property type="protein sequence ID" value="RHG19967.1"/>
    <property type="molecule type" value="Genomic_DNA"/>
</dbReference>
<evidence type="ECO:0000313" key="3">
    <source>
        <dbReference type="Proteomes" id="UP000284220"/>
    </source>
</evidence>
<reference evidence="2 3" key="1">
    <citation type="submission" date="2018-08" db="EMBL/GenBank/DDBJ databases">
        <title>A genome reference for cultivated species of the human gut microbiota.</title>
        <authorList>
            <person name="Zou Y."/>
            <person name="Xue W."/>
            <person name="Luo G."/>
        </authorList>
    </citation>
    <scope>NUCLEOTIDE SEQUENCE [LARGE SCALE GENOMIC DNA]</scope>
    <source>
        <strain evidence="2 3">AM22-9LB</strain>
    </source>
</reference>
<evidence type="ECO:0000313" key="2">
    <source>
        <dbReference type="EMBL" id="RHG19967.1"/>
    </source>
</evidence>